<proteinExistence type="predicted"/>
<feature type="signal peptide" evidence="1">
    <location>
        <begin position="1"/>
        <end position="24"/>
    </location>
</feature>
<dbReference type="RefSeq" id="WP_182368937.1">
    <property type="nucleotide sequence ID" value="NZ_CP059139.1"/>
</dbReference>
<dbReference type="InterPro" id="IPR005565">
    <property type="entry name" value="Hemolysn_activator_HlyB_C"/>
</dbReference>
<dbReference type="PANTHER" id="PTHR34597">
    <property type="entry name" value="SLR1661 PROTEIN"/>
    <property type="match status" value="1"/>
</dbReference>
<name>A0A7G5DML4_9PSED</name>
<sequence length="391" mass="43188">MRLASRLLSAFSMLPFACLANASAADLLSFQEIADLPSRSSLTLGDTHYQPPQDLSAMPFISGAIALDNFGGHDDKGRLATGLNLRGLLTPSDLLSLRSMGSAEEGHYHWGAYHLEIGPWSSRLGFIFSDLSYELGGELEILAAKGKTRTASAFILQPLLASEALSLEARLQFDDKRLQDEIGVLHMNSEKRSRVLDYELGTTAHEPWLNNATTTLALNWREGHLNIEGSPYTLVGKADPGHFSVLRAKLARLQPLSERLSLYVHVLGQWSRDNLDDSEKLYIGGVFGTRSAEQTDAFGDRGWQASAELRYALSDSWQLVAFADHGQARLNTPSLIYDTVPRRLSSKGLGAKWATHAWSISALAGWKVGDHPAQRDSERQPRIWAQLAYRF</sequence>
<dbReference type="GO" id="GO:0098046">
    <property type="term" value="C:type V protein secretion system complex"/>
    <property type="evidence" value="ECO:0007669"/>
    <property type="project" value="TreeGrafter"/>
</dbReference>
<evidence type="ECO:0000313" key="4">
    <source>
        <dbReference type="Proteomes" id="UP000515276"/>
    </source>
</evidence>
<dbReference type="PANTHER" id="PTHR34597:SF1">
    <property type="entry name" value="HEME_HEMOPEXIN TRANSPORTER PROTEIN HUXB"/>
    <property type="match status" value="1"/>
</dbReference>
<dbReference type="GO" id="GO:0046819">
    <property type="term" value="P:protein secretion by the type V secretion system"/>
    <property type="evidence" value="ECO:0007669"/>
    <property type="project" value="TreeGrafter"/>
</dbReference>
<keyword evidence="4" id="KW-1185">Reference proteome</keyword>
<evidence type="ECO:0000313" key="3">
    <source>
        <dbReference type="EMBL" id="QMV62989.1"/>
    </source>
</evidence>
<dbReference type="Gene3D" id="2.40.160.50">
    <property type="entry name" value="membrane protein fhac: a member of the omp85/tpsb transporter family"/>
    <property type="match status" value="1"/>
</dbReference>
<reference evidence="3 4" key="1">
    <citation type="journal article" date="2020" name="G3 (Bethesda)">
        <title>CeMbio - The Caenorhabditis elegans Microbiome Resource.</title>
        <authorList>
            <person name="Dirksen P."/>
            <person name="Assie A."/>
            <person name="Zimmermann J."/>
            <person name="Zhang F."/>
            <person name="Tietje A.M."/>
            <person name="Marsh S.A."/>
            <person name="Felix M.A."/>
            <person name="Shapira M."/>
            <person name="Kaleta C."/>
            <person name="Schulenburg H."/>
            <person name="Samuel B."/>
        </authorList>
    </citation>
    <scope>NUCLEOTIDE SEQUENCE [LARGE SCALE GENOMIC DNA]</scope>
    <source>
        <strain evidence="3 4">MSPm1</strain>
    </source>
</reference>
<feature type="chain" id="PRO_5028886996" evidence="1">
    <location>
        <begin position="25"/>
        <end position="391"/>
    </location>
</feature>
<protein>
    <submittedName>
        <fullName evidence="3">ShlB/FhaC/HecB family hemolysin secretion/activation protein</fullName>
    </submittedName>
</protein>
<dbReference type="Proteomes" id="UP000515276">
    <property type="component" value="Chromosome"/>
</dbReference>
<gene>
    <name evidence="3" type="ORF">HS968_23710</name>
</gene>
<evidence type="ECO:0000259" key="2">
    <source>
        <dbReference type="Pfam" id="PF03865"/>
    </source>
</evidence>
<dbReference type="InterPro" id="IPR051544">
    <property type="entry name" value="TPS_OM_transporter"/>
</dbReference>
<dbReference type="GO" id="GO:0008320">
    <property type="term" value="F:protein transmembrane transporter activity"/>
    <property type="evidence" value="ECO:0007669"/>
    <property type="project" value="TreeGrafter"/>
</dbReference>
<accession>A0A7G5DML4</accession>
<dbReference type="EMBL" id="CP059139">
    <property type="protein sequence ID" value="QMV62989.1"/>
    <property type="molecule type" value="Genomic_DNA"/>
</dbReference>
<keyword evidence="1" id="KW-0732">Signal</keyword>
<dbReference type="AlphaFoldDB" id="A0A7G5DML4"/>
<dbReference type="Pfam" id="PF03865">
    <property type="entry name" value="ShlB"/>
    <property type="match status" value="1"/>
</dbReference>
<feature type="domain" description="Haemolysin activator HlyB C-terminal" evidence="2">
    <location>
        <begin position="61"/>
        <end position="350"/>
    </location>
</feature>
<evidence type="ECO:0000256" key="1">
    <source>
        <dbReference type="SAM" id="SignalP"/>
    </source>
</evidence>
<organism evidence="3 4">
    <name type="scientific">Pseudomonas berkeleyensis</name>
    <dbReference type="NCBI Taxonomy" id="2726956"/>
    <lineage>
        <taxon>Bacteria</taxon>
        <taxon>Pseudomonadati</taxon>
        <taxon>Pseudomonadota</taxon>
        <taxon>Gammaproteobacteria</taxon>
        <taxon>Pseudomonadales</taxon>
        <taxon>Pseudomonadaceae</taxon>
        <taxon>Pseudomonas</taxon>
    </lineage>
</organism>